<comment type="caution">
    <text evidence="1">The sequence shown here is derived from an EMBL/GenBank/DDBJ whole genome shotgun (WGS) entry which is preliminary data.</text>
</comment>
<evidence type="ECO:0000313" key="2">
    <source>
        <dbReference type="Proteomes" id="UP000789901"/>
    </source>
</evidence>
<reference evidence="1 2" key="1">
    <citation type="submission" date="2021-06" db="EMBL/GenBank/DDBJ databases">
        <authorList>
            <person name="Kallberg Y."/>
            <person name="Tangrot J."/>
            <person name="Rosling A."/>
        </authorList>
    </citation>
    <scope>NUCLEOTIDE SEQUENCE [LARGE SCALE GENOMIC DNA]</scope>
    <source>
        <strain evidence="1 2">120-4 pot B 10/14</strain>
    </source>
</reference>
<proteinExistence type="predicted"/>
<accession>A0ABN7W5Y0</accession>
<protein>
    <submittedName>
        <fullName evidence="1">40371_t:CDS:1</fullName>
    </submittedName>
</protein>
<name>A0ABN7W5Y0_GIGMA</name>
<evidence type="ECO:0000313" key="1">
    <source>
        <dbReference type="EMBL" id="CAG8818297.1"/>
    </source>
</evidence>
<feature type="non-terminal residue" evidence="1">
    <location>
        <position position="1"/>
    </location>
</feature>
<organism evidence="1 2">
    <name type="scientific">Gigaspora margarita</name>
    <dbReference type="NCBI Taxonomy" id="4874"/>
    <lineage>
        <taxon>Eukaryota</taxon>
        <taxon>Fungi</taxon>
        <taxon>Fungi incertae sedis</taxon>
        <taxon>Mucoromycota</taxon>
        <taxon>Glomeromycotina</taxon>
        <taxon>Glomeromycetes</taxon>
        <taxon>Diversisporales</taxon>
        <taxon>Gigasporaceae</taxon>
        <taxon>Gigaspora</taxon>
    </lineage>
</organism>
<keyword evidence="2" id="KW-1185">Reference proteome</keyword>
<dbReference type="Proteomes" id="UP000789901">
    <property type="component" value="Unassembled WGS sequence"/>
</dbReference>
<sequence>LTAWCAYPLHGSQHQKIDVMIVQRKLALQDIAKIAKIGKKFCGCATKIEGKVLHQEKY</sequence>
<gene>
    <name evidence="1" type="ORF">GMARGA_LOCUS27022</name>
</gene>
<dbReference type="EMBL" id="CAJVQB010032425">
    <property type="protein sequence ID" value="CAG8818297.1"/>
    <property type="molecule type" value="Genomic_DNA"/>
</dbReference>